<keyword evidence="2" id="KW-1185">Reference proteome</keyword>
<sequence>MKRIQNIYYGVVSNENSMTELLCNYMAYKPFRDLFLSLFLNNEELERFEYDQFETQYTVELNNCRPDIVVSNEEYEILIEAKTSDSRLTENQPVTYLQHLYESGEKKKYLIFLVPSNYAYQHIWSSKSSEFTNKNAVTNIHIQIIYWNELIHAIQKSELFLLSEKVKDFYDLLKMWFEVKRITFTNSEVSCMFKTEVPSTLTKLYSIVNAVKGYSGKSFKSKPITSNDLEYGVFFQDKTGKDLLYFGVWYEFWEKHGSPLCFGVFSEWNEQTVTRFESRHEITIEQEDFIMTVVPEVMIRSENCSEEIAQLIYNELVALTNDVT</sequence>
<protein>
    <submittedName>
        <fullName evidence="1">PD-(D/E)XK nuclease family protein</fullName>
    </submittedName>
</protein>
<comment type="caution">
    <text evidence="1">The sequence shown here is derived from an EMBL/GenBank/DDBJ whole genome shotgun (WGS) entry which is preliminary data.</text>
</comment>
<evidence type="ECO:0000313" key="1">
    <source>
        <dbReference type="EMBL" id="NHN34844.1"/>
    </source>
</evidence>
<reference evidence="1" key="1">
    <citation type="submission" date="2020-03" db="EMBL/GenBank/DDBJ databases">
        <title>Draft sequencing of Paenibacilllus sp. S3N08.</title>
        <authorList>
            <person name="Kim D.-U."/>
        </authorList>
    </citation>
    <scope>NUCLEOTIDE SEQUENCE</scope>
    <source>
        <strain evidence="1">S3N08</strain>
    </source>
</reference>
<dbReference type="Proteomes" id="UP001165962">
    <property type="component" value="Unassembled WGS sequence"/>
</dbReference>
<dbReference type="EMBL" id="JAAOIW010000023">
    <property type="protein sequence ID" value="NHN34844.1"/>
    <property type="molecule type" value="Genomic_DNA"/>
</dbReference>
<organism evidence="1 2">
    <name type="scientific">Paenibacillus agricola</name>
    <dbReference type="NCBI Taxonomy" id="2716264"/>
    <lineage>
        <taxon>Bacteria</taxon>
        <taxon>Bacillati</taxon>
        <taxon>Bacillota</taxon>
        <taxon>Bacilli</taxon>
        <taxon>Bacillales</taxon>
        <taxon>Paenibacillaceae</taxon>
        <taxon>Paenibacillus</taxon>
    </lineage>
</organism>
<evidence type="ECO:0000313" key="2">
    <source>
        <dbReference type="Proteomes" id="UP001165962"/>
    </source>
</evidence>
<proteinExistence type="predicted"/>
<accession>A0ABX0JEH0</accession>
<gene>
    <name evidence="1" type="ORF">G9U52_34435</name>
</gene>
<name>A0ABX0JEH0_9BACL</name>